<dbReference type="Pfam" id="PF17921">
    <property type="entry name" value="Integrase_H2C2"/>
    <property type="match status" value="1"/>
</dbReference>
<dbReference type="Gene3D" id="1.10.340.70">
    <property type="match status" value="1"/>
</dbReference>
<dbReference type="InterPro" id="IPR012337">
    <property type="entry name" value="RNaseH-like_sf"/>
</dbReference>
<keyword evidence="2" id="KW-0548">Nucleotidyltransferase</keyword>
<dbReference type="InterPro" id="IPR041588">
    <property type="entry name" value="Integrase_H2C2"/>
</dbReference>
<reference evidence="2" key="1">
    <citation type="journal article" date="2022" name="Int. J. Mol. Sci.">
        <title>Draft Genome of Tanacetum Coccineum: Genomic Comparison of Closely Related Tanacetum-Family Plants.</title>
        <authorList>
            <person name="Yamashiro T."/>
            <person name="Shiraishi A."/>
            <person name="Nakayama K."/>
            <person name="Satake H."/>
        </authorList>
    </citation>
    <scope>NUCLEOTIDE SEQUENCE</scope>
</reference>
<reference evidence="2" key="2">
    <citation type="submission" date="2022-01" db="EMBL/GenBank/DDBJ databases">
        <authorList>
            <person name="Yamashiro T."/>
            <person name="Shiraishi A."/>
            <person name="Satake H."/>
            <person name="Nakayama K."/>
        </authorList>
    </citation>
    <scope>NUCLEOTIDE SEQUENCE</scope>
</reference>
<comment type="caution">
    <text evidence="2">The sequence shown here is derived from an EMBL/GenBank/DDBJ whole genome shotgun (WGS) entry which is preliminary data.</text>
</comment>
<protein>
    <submittedName>
        <fullName evidence="2">Reverse transcriptase domain-containing protein</fullName>
    </submittedName>
</protein>
<dbReference type="PANTHER" id="PTHR35046">
    <property type="entry name" value="ZINC KNUCKLE (CCHC-TYPE) FAMILY PROTEIN"/>
    <property type="match status" value="1"/>
</dbReference>
<keyword evidence="2" id="KW-0695">RNA-directed DNA polymerase</keyword>
<feature type="domain" description="Integrase catalytic" evidence="1">
    <location>
        <begin position="119"/>
        <end position="254"/>
    </location>
</feature>
<dbReference type="Proteomes" id="UP001151760">
    <property type="component" value="Unassembled WGS sequence"/>
</dbReference>
<dbReference type="InterPro" id="IPR036397">
    <property type="entry name" value="RNaseH_sf"/>
</dbReference>
<proteinExistence type="predicted"/>
<dbReference type="PANTHER" id="PTHR35046:SF26">
    <property type="entry name" value="RNA-DIRECTED DNA POLYMERASE"/>
    <property type="match status" value="1"/>
</dbReference>
<name>A0ABQ5EKM4_9ASTR</name>
<evidence type="ECO:0000259" key="1">
    <source>
        <dbReference type="PROSITE" id="PS50994"/>
    </source>
</evidence>
<dbReference type="PROSITE" id="PS50994">
    <property type="entry name" value="INTEGRASE"/>
    <property type="match status" value="1"/>
</dbReference>
<evidence type="ECO:0000313" key="2">
    <source>
        <dbReference type="EMBL" id="GJT51308.1"/>
    </source>
</evidence>
<dbReference type="Gene3D" id="3.30.420.10">
    <property type="entry name" value="Ribonuclease H-like superfamily/Ribonuclease H"/>
    <property type="match status" value="1"/>
</dbReference>
<dbReference type="EMBL" id="BQNB010016396">
    <property type="protein sequence ID" value="GJT51308.1"/>
    <property type="molecule type" value="Genomic_DNA"/>
</dbReference>
<dbReference type="GO" id="GO:0003964">
    <property type="term" value="F:RNA-directed DNA polymerase activity"/>
    <property type="evidence" value="ECO:0007669"/>
    <property type="project" value="UniProtKB-KW"/>
</dbReference>
<evidence type="ECO:0000313" key="3">
    <source>
        <dbReference type="Proteomes" id="UP001151760"/>
    </source>
</evidence>
<sequence>MRESKGKDRTVASESLGVTIGLDLPSQILKAQRVAVKIENIEAEDIGGMLKKLEARANGTLCLDNRSWLPCYGDTRSLIMHESHKSKYSIHPGADKMYHDMKMLYWWPNMKADIATYVSKCLTCAKITMDFITKLPKTAAGFDSIWVIVDRLTKSAHFLPMRETDSTEKLTRLYMKEIVARHGIPVSIISDRDSHFTSRVWQSLHKALGTQLNLSTAYHPQTDGQSERTIQTLEDMLRACVTPTSRWLVIDIYP</sequence>
<accession>A0ABQ5EKM4</accession>
<gene>
    <name evidence="2" type="ORF">Tco_0977465</name>
</gene>
<keyword evidence="3" id="KW-1185">Reference proteome</keyword>
<keyword evidence="2" id="KW-0808">Transferase</keyword>
<dbReference type="SUPFAM" id="SSF53098">
    <property type="entry name" value="Ribonuclease H-like"/>
    <property type="match status" value="1"/>
</dbReference>
<dbReference type="InterPro" id="IPR001584">
    <property type="entry name" value="Integrase_cat-core"/>
</dbReference>
<organism evidence="2 3">
    <name type="scientific">Tanacetum coccineum</name>
    <dbReference type="NCBI Taxonomy" id="301880"/>
    <lineage>
        <taxon>Eukaryota</taxon>
        <taxon>Viridiplantae</taxon>
        <taxon>Streptophyta</taxon>
        <taxon>Embryophyta</taxon>
        <taxon>Tracheophyta</taxon>
        <taxon>Spermatophyta</taxon>
        <taxon>Magnoliopsida</taxon>
        <taxon>eudicotyledons</taxon>
        <taxon>Gunneridae</taxon>
        <taxon>Pentapetalae</taxon>
        <taxon>asterids</taxon>
        <taxon>campanulids</taxon>
        <taxon>Asterales</taxon>
        <taxon>Asteraceae</taxon>
        <taxon>Asteroideae</taxon>
        <taxon>Anthemideae</taxon>
        <taxon>Anthemidinae</taxon>
        <taxon>Tanacetum</taxon>
    </lineage>
</organism>